<dbReference type="Pfam" id="PF05795">
    <property type="entry name" value="Plasmodium_Vir"/>
    <property type="match status" value="1"/>
</dbReference>
<gene>
    <name evidence="2" type="ORF">PVIIG_06148</name>
</gene>
<protein>
    <submittedName>
        <fullName evidence="2">Uncharacterized protein</fullName>
    </submittedName>
</protein>
<dbReference type="AlphaFoldDB" id="A0A0J9S2H1"/>
<name>A0A0J9S2H1_PLAVI</name>
<feature type="transmembrane region" description="Helical" evidence="1">
    <location>
        <begin position="239"/>
        <end position="259"/>
    </location>
</feature>
<dbReference type="Proteomes" id="UP000053562">
    <property type="component" value="Unassembled WGS sequence"/>
</dbReference>
<keyword evidence="1" id="KW-0812">Transmembrane</keyword>
<dbReference type="InterPro" id="IPR008780">
    <property type="entry name" value="Plasmodium_Vir"/>
</dbReference>
<proteinExistence type="predicted"/>
<keyword evidence="1" id="KW-1133">Transmembrane helix</keyword>
<evidence type="ECO:0000313" key="2">
    <source>
        <dbReference type="EMBL" id="KMZ76971.1"/>
    </source>
</evidence>
<dbReference type="OrthoDB" id="388362at2759"/>
<keyword evidence="1" id="KW-0472">Membrane</keyword>
<evidence type="ECO:0000313" key="3">
    <source>
        <dbReference type="Proteomes" id="UP000053562"/>
    </source>
</evidence>
<sequence length="271" mass="31625">MNGLENLCGKFKFLYDLIFVSFGEYASRNNENSEYINYWLNKQLKSKRTLNISAPVFYKKIITNDMFFDEQKKLIPQKIHDIEEEHLKKMNILYDLNTIYHNIKFTPYNDEEKCNSHSDECVQKFREAIESCSTSKNDKYCEALKSFKNKYEEYNGDDTFGGCNKKYLSKLPLLTEENKHSAILNEPAADTRQLESHPEKIKDQDLGIQGDLEKERQKSTNLMQPPFSPAGEDNNDNNISIFTIFGIILSISVFSTITYKVKYVTYKNNNI</sequence>
<organism evidence="2 3">
    <name type="scientific">Plasmodium vivax India VII</name>
    <dbReference type="NCBI Taxonomy" id="1077284"/>
    <lineage>
        <taxon>Eukaryota</taxon>
        <taxon>Sar</taxon>
        <taxon>Alveolata</taxon>
        <taxon>Apicomplexa</taxon>
        <taxon>Aconoidasida</taxon>
        <taxon>Haemosporida</taxon>
        <taxon>Plasmodiidae</taxon>
        <taxon>Plasmodium</taxon>
        <taxon>Plasmodium (Plasmodium)</taxon>
    </lineage>
</organism>
<dbReference type="EMBL" id="KQ234553">
    <property type="protein sequence ID" value="KMZ76971.1"/>
    <property type="molecule type" value="Genomic_DNA"/>
</dbReference>
<evidence type="ECO:0000256" key="1">
    <source>
        <dbReference type="SAM" id="Phobius"/>
    </source>
</evidence>
<reference evidence="2 3" key="1">
    <citation type="submission" date="2011-08" db="EMBL/GenBank/DDBJ databases">
        <title>The Genome Sequence of Plasmodium vivax India VII.</title>
        <authorList>
            <consortium name="The Broad Institute Genome Sequencing Platform"/>
            <consortium name="The Broad Institute Genome Sequencing Center for Infectious Disease"/>
            <person name="Neafsey D."/>
            <person name="Carlton J."/>
            <person name="Barnwell J."/>
            <person name="Collins W."/>
            <person name="Escalante A."/>
            <person name="Mullikin J."/>
            <person name="Saul A."/>
            <person name="Guigo R."/>
            <person name="Camara F."/>
            <person name="Young S.K."/>
            <person name="Zeng Q."/>
            <person name="Gargeya S."/>
            <person name="Fitzgerald M."/>
            <person name="Haas B."/>
            <person name="Abouelleil A."/>
            <person name="Alvarado L."/>
            <person name="Arachchi H.M."/>
            <person name="Berlin A."/>
            <person name="Brown A."/>
            <person name="Chapman S.B."/>
            <person name="Chen Z."/>
            <person name="Dunbar C."/>
            <person name="Freedman E."/>
            <person name="Gearin G."/>
            <person name="Gellesch M."/>
            <person name="Goldberg J."/>
            <person name="Griggs A."/>
            <person name="Gujja S."/>
            <person name="Heiman D."/>
            <person name="Howarth C."/>
            <person name="Larson L."/>
            <person name="Lui A."/>
            <person name="MacDonald P.J.P."/>
            <person name="Montmayeur A."/>
            <person name="Murphy C."/>
            <person name="Neiman D."/>
            <person name="Pearson M."/>
            <person name="Priest M."/>
            <person name="Roberts A."/>
            <person name="Saif S."/>
            <person name="Shea T."/>
            <person name="Shenoy N."/>
            <person name="Sisk P."/>
            <person name="Stolte C."/>
            <person name="Sykes S."/>
            <person name="Wortman J."/>
            <person name="Nusbaum C."/>
            <person name="Birren B."/>
        </authorList>
    </citation>
    <scope>NUCLEOTIDE SEQUENCE [LARGE SCALE GENOMIC DNA]</scope>
    <source>
        <strain evidence="2 3">India VII</strain>
    </source>
</reference>
<accession>A0A0J9S2H1</accession>